<name>A5GES3_GEOUR</name>
<dbReference type="Proteomes" id="UP000006695">
    <property type="component" value="Chromosome"/>
</dbReference>
<dbReference type="Pfam" id="PF00218">
    <property type="entry name" value="IGPS"/>
    <property type="match status" value="1"/>
</dbReference>
<dbReference type="PANTHER" id="PTHR22854">
    <property type="entry name" value="TRYPTOPHAN BIOSYNTHESIS PROTEIN"/>
    <property type="match status" value="1"/>
</dbReference>
<dbReference type="FunFam" id="3.20.20.70:FF:000024">
    <property type="entry name" value="Indole-3-glycerol phosphate synthase"/>
    <property type="match status" value="1"/>
</dbReference>
<dbReference type="InterPro" id="IPR011060">
    <property type="entry name" value="RibuloseP-bd_barrel"/>
</dbReference>
<comment type="catalytic activity">
    <reaction evidence="1 8">
        <text>1-(2-carboxyphenylamino)-1-deoxy-D-ribulose 5-phosphate + H(+) = (1S,2R)-1-C-(indol-3-yl)glycerol 3-phosphate + CO2 + H2O</text>
        <dbReference type="Rhea" id="RHEA:23476"/>
        <dbReference type="ChEBI" id="CHEBI:15377"/>
        <dbReference type="ChEBI" id="CHEBI:15378"/>
        <dbReference type="ChEBI" id="CHEBI:16526"/>
        <dbReference type="ChEBI" id="CHEBI:58613"/>
        <dbReference type="ChEBI" id="CHEBI:58866"/>
        <dbReference type="EC" id="4.1.1.48"/>
    </reaction>
</comment>
<keyword evidence="11" id="KW-1185">Reference proteome</keyword>
<evidence type="ECO:0000256" key="3">
    <source>
        <dbReference type="ARBA" id="ARBA00022605"/>
    </source>
</evidence>
<evidence type="ECO:0000313" key="11">
    <source>
        <dbReference type="Proteomes" id="UP000006695"/>
    </source>
</evidence>
<dbReference type="UniPathway" id="UPA00035">
    <property type="reaction ID" value="UER00043"/>
</dbReference>
<keyword evidence="6 8" id="KW-0057">Aromatic amino acid biosynthesis</keyword>
<keyword evidence="5 8" id="KW-0822">Tryptophan biosynthesis</keyword>
<dbReference type="GO" id="GO:0004640">
    <property type="term" value="F:phosphoribosylanthranilate isomerase activity"/>
    <property type="evidence" value="ECO:0007669"/>
    <property type="project" value="TreeGrafter"/>
</dbReference>
<evidence type="ECO:0000256" key="7">
    <source>
        <dbReference type="ARBA" id="ARBA00023239"/>
    </source>
</evidence>
<dbReference type="HOGENOM" id="CLU_034247_2_0_7"/>
<dbReference type="GO" id="GO:0004425">
    <property type="term" value="F:indole-3-glycerol-phosphate synthase activity"/>
    <property type="evidence" value="ECO:0007669"/>
    <property type="project" value="UniProtKB-UniRule"/>
</dbReference>
<dbReference type="InterPro" id="IPR013798">
    <property type="entry name" value="Indole-3-glycerol_P_synth_dom"/>
</dbReference>
<keyword evidence="3 8" id="KW-0028">Amino-acid biosynthesis</keyword>
<accession>A5GES3</accession>
<dbReference type="HAMAP" id="MF_00134_B">
    <property type="entry name" value="IGPS_B"/>
    <property type="match status" value="1"/>
</dbReference>
<sequence length="268" mass="29354">MVDTPDILKKIVAYKDGELAAVKAARPLSEVKARLAGLEDHPRGFARALRDAGRSGWTPVIAEVKKGSPSKGVIRPDFDPLAIAETYQENGAVCLSVLTDEHFFLGHLSYLALIRERITLPLLRKDFIFDPYQIYEARAAGADAVLLIAAMLDLHQLRDFAALAGELSLDVLLEVHDEAELETALETDCELIGINNRDLRSFVCDLATTERLARLIPAERLIVAESGINTRADIIRLQDAGAGAFLIGESLMREPDMGAKLRELLGTL</sequence>
<dbReference type="KEGG" id="gur:Gura_1734"/>
<dbReference type="EMBL" id="CP000698">
    <property type="protein sequence ID" value="ABQ25928.1"/>
    <property type="molecule type" value="Genomic_DNA"/>
</dbReference>
<keyword evidence="7 8" id="KW-0456">Lyase</keyword>
<dbReference type="Gene3D" id="3.20.20.70">
    <property type="entry name" value="Aldolase class I"/>
    <property type="match status" value="1"/>
</dbReference>
<evidence type="ECO:0000259" key="9">
    <source>
        <dbReference type="Pfam" id="PF00218"/>
    </source>
</evidence>
<comment type="similarity">
    <text evidence="8">Belongs to the TrpC family.</text>
</comment>
<dbReference type="EC" id="4.1.1.48" evidence="8"/>
<dbReference type="AlphaFoldDB" id="A5GES3"/>
<evidence type="ECO:0000313" key="10">
    <source>
        <dbReference type="EMBL" id="ABQ25928.1"/>
    </source>
</evidence>
<evidence type="ECO:0000256" key="4">
    <source>
        <dbReference type="ARBA" id="ARBA00022793"/>
    </source>
</evidence>
<proteinExistence type="inferred from homology"/>
<evidence type="ECO:0000256" key="1">
    <source>
        <dbReference type="ARBA" id="ARBA00001633"/>
    </source>
</evidence>
<protein>
    <recommendedName>
        <fullName evidence="8">Indole-3-glycerol phosphate synthase</fullName>
        <shortName evidence="8">IGPS</shortName>
        <ecNumber evidence="8">4.1.1.48</ecNumber>
    </recommendedName>
</protein>
<keyword evidence="4 8" id="KW-0210">Decarboxylase</keyword>
<dbReference type="InterPro" id="IPR045186">
    <property type="entry name" value="Indole-3-glycerol_P_synth"/>
</dbReference>
<dbReference type="RefSeq" id="WP_011938634.1">
    <property type="nucleotide sequence ID" value="NC_009483.1"/>
</dbReference>
<evidence type="ECO:0000256" key="2">
    <source>
        <dbReference type="ARBA" id="ARBA00004696"/>
    </source>
</evidence>
<evidence type="ECO:0000256" key="8">
    <source>
        <dbReference type="HAMAP-Rule" id="MF_00134"/>
    </source>
</evidence>
<dbReference type="STRING" id="351605.Gura_1734"/>
<feature type="domain" description="Indole-3-glycerol phosphate synthase" evidence="9">
    <location>
        <begin position="8"/>
        <end position="264"/>
    </location>
</feature>
<dbReference type="HAMAP" id="MF_00134_A">
    <property type="entry name" value="IGPS_A"/>
    <property type="match status" value="1"/>
</dbReference>
<evidence type="ECO:0000256" key="5">
    <source>
        <dbReference type="ARBA" id="ARBA00022822"/>
    </source>
</evidence>
<reference evidence="10 11" key="1">
    <citation type="submission" date="2007-05" db="EMBL/GenBank/DDBJ databases">
        <title>Complete sequence of Geobacter uraniireducens Rf4.</title>
        <authorList>
            <consortium name="US DOE Joint Genome Institute"/>
            <person name="Copeland A."/>
            <person name="Lucas S."/>
            <person name="Lapidus A."/>
            <person name="Barry K."/>
            <person name="Detter J.C."/>
            <person name="Glavina del Rio T."/>
            <person name="Hammon N."/>
            <person name="Israni S."/>
            <person name="Dalin E."/>
            <person name="Tice H."/>
            <person name="Pitluck S."/>
            <person name="Chertkov O."/>
            <person name="Brettin T."/>
            <person name="Bruce D."/>
            <person name="Han C."/>
            <person name="Schmutz J."/>
            <person name="Larimer F."/>
            <person name="Land M."/>
            <person name="Hauser L."/>
            <person name="Kyrpides N."/>
            <person name="Mikhailova N."/>
            <person name="Shelobolina E."/>
            <person name="Aklujkar M."/>
            <person name="Lovley D."/>
            <person name="Richardson P."/>
        </authorList>
    </citation>
    <scope>NUCLEOTIDE SEQUENCE [LARGE SCALE GENOMIC DNA]</scope>
    <source>
        <strain evidence="10 11">Rf4</strain>
    </source>
</reference>
<dbReference type="CDD" id="cd00331">
    <property type="entry name" value="IGPS"/>
    <property type="match status" value="1"/>
</dbReference>
<dbReference type="NCBIfam" id="NF001377">
    <property type="entry name" value="PRK00278.2-4"/>
    <property type="match status" value="1"/>
</dbReference>
<dbReference type="InterPro" id="IPR013785">
    <property type="entry name" value="Aldolase_TIM"/>
</dbReference>
<comment type="pathway">
    <text evidence="2 8">Amino-acid biosynthesis; L-tryptophan biosynthesis; L-tryptophan from chorismate: step 4/5.</text>
</comment>
<dbReference type="PANTHER" id="PTHR22854:SF2">
    <property type="entry name" value="INDOLE-3-GLYCEROL-PHOSPHATE SYNTHASE"/>
    <property type="match status" value="1"/>
</dbReference>
<dbReference type="SUPFAM" id="SSF51366">
    <property type="entry name" value="Ribulose-phoshate binding barrel"/>
    <property type="match status" value="1"/>
</dbReference>
<dbReference type="GO" id="GO:0000162">
    <property type="term" value="P:L-tryptophan biosynthetic process"/>
    <property type="evidence" value="ECO:0007669"/>
    <property type="project" value="UniProtKB-UniRule"/>
</dbReference>
<evidence type="ECO:0000256" key="6">
    <source>
        <dbReference type="ARBA" id="ARBA00023141"/>
    </source>
</evidence>
<dbReference type="OrthoDB" id="9804217at2"/>
<gene>
    <name evidence="8" type="primary">trpC</name>
    <name evidence="10" type="ordered locus">Gura_1734</name>
</gene>
<dbReference type="NCBIfam" id="NF001373">
    <property type="entry name" value="PRK00278.1-6"/>
    <property type="match status" value="1"/>
</dbReference>
<organism evidence="10 11">
    <name type="scientific">Geotalea uraniireducens (strain Rf4)</name>
    <name type="common">Geobacter uraniireducens</name>
    <dbReference type="NCBI Taxonomy" id="351605"/>
    <lineage>
        <taxon>Bacteria</taxon>
        <taxon>Pseudomonadati</taxon>
        <taxon>Thermodesulfobacteriota</taxon>
        <taxon>Desulfuromonadia</taxon>
        <taxon>Geobacterales</taxon>
        <taxon>Geobacteraceae</taxon>
        <taxon>Geotalea</taxon>
    </lineage>
</organism>